<dbReference type="PANTHER" id="PTHR47870:SF1">
    <property type="entry name" value="CYTOCHROME C-TYPE BIOGENESIS PROTEIN CCMH"/>
    <property type="match status" value="1"/>
</dbReference>
<dbReference type="InterPro" id="IPR051263">
    <property type="entry name" value="C-type_cytochrome_biogenesis"/>
</dbReference>
<feature type="domain" description="Cytochrome c-type biogenesis protein H TPR" evidence="6">
    <location>
        <begin position="66"/>
        <end position="191"/>
    </location>
</feature>
<organism evidence="7 8">
    <name type="scientific">Aquilutibacter rugosus</name>
    <dbReference type="NCBI Taxonomy" id="3115820"/>
    <lineage>
        <taxon>Bacteria</taxon>
        <taxon>Pseudomonadati</taxon>
        <taxon>Pseudomonadota</taxon>
        <taxon>Gammaproteobacteria</taxon>
        <taxon>Lysobacterales</taxon>
        <taxon>Lysobacteraceae</taxon>
        <taxon>Aquilutibacter</taxon>
    </lineage>
</organism>
<dbReference type="SUPFAM" id="SSF48452">
    <property type="entry name" value="TPR-like"/>
    <property type="match status" value="1"/>
</dbReference>
<keyword evidence="8" id="KW-1185">Reference proteome</keyword>
<dbReference type="InterPro" id="IPR011990">
    <property type="entry name" value="TPR-like_helical_dom_sf"/>
</dbReference>
<keyword evidence="2" id="KW-0201">Cytochrome c-type biogenesis</keyword>
<sequence>MSTLVFALIGLALVTLVLAVALKPLQHSMGTARLLGMAVALGVVIASLYMIVGTPNALNPQLALPATTMQDAVAQLRERVRTHPDDAQAWLLLAQADLTEGHADAVSPSLRKAVAAAPQDADILTQAAETQSLAAADHRISDEAMGWLQTALHSNAQHQRARWFLGIAQRQRNLNAQAAATWEPLLSTMDRSAGEALLSEVNAAREAAGQSPLSAERLRALPPEALRVQVRLPDTLRRRLPPEAAIFVAAKRQGQGMPVAAKRYTPDELPSTVYLTDADAPMPAGRLSQAGEVSISARVSMQGTATPAADDLRSQEVKAHSGGSVTLQIPESN</sequence>
<protein>
    <submittedName>
        <fullName evidence="7">Cytochrome C biogenesis protein</fullName>
    </submittedName>
</protein>
<evidence type="ECO:0000313" key="7">
    <source>
        <dbReference type="EMBL" id="MEF2155943.1"/>
    </source>
</evidence>
<evidence type="ECO:0000256" key="2">
    <source>
        <dbReference type="ARBA" id="ARBA00022748"/>
    </source>
</evidence>
<keyword evidence="4" id="KW-0812">Transmembrane</keyword>
<feature type="domain" description="Cytochrome c-type biogenesis protein H Ig-like" evidence="5">
    <location>
        <begin position="226"/>
        <end position="329"/>
    </location>
</feature>
<evidence type="ECO:0000256" key="4">
    <source>
        <dbReference type="SAM" id="Phobius"/>
    </source>
</evidence>
<keyword evidence="4" id="KW-1133">Transmembrane helix</keyword>
<reference evidence="7 8" key="1">
    <citation type="submission" date="2024-01" db="EMBL/GenBank/DDBJ databases">
        <title>Novel species of the genus Luteimonas isolated from rivers.</title>
        <authorList>
            <person name="Lu H."/>
        </authorList>
    </citation>
    <scope>NUCLEOTIDE SEQUENCE [LARGE SCALE GENOMIC DNA]</scope>
    <source>
        <strain evidence="7 8">FXH3W</strain>
    </source>
</reference>
<name>A0ABU7V156_9GAMM</name>
<keyword evidence="4" id="KW-0472">Membrane</keyword>
<dbReference type="InterPro" id="IPR056412">
    <property type="entry name" value="Ig_CycH"/>
</dbReference>
<evidence type="ECO:0000259" key="5">
    <source>
        <dbReference type="Pfam" id="PF23892"/>
    </source>
</evidence>
<evidence type="ECO:0000313" key="8">
    <source>
        <dbReference type="Proteomes" id="UP001356170"/>
    </source>
</evidence>
<evidence type="ECO:0000256" key="3">
    <source>
        <dbReference type="ARBA" id="ARBA00022803"/>
    </source>
</evidence>
<proteinExistence type="predicted"/>
<evidence type="ECO:0000256" key="1">
    <source>
        <dbReference type="ARBA" id="ARBA00022737"/>
    </source>
</evidence>
<dbReference type="Pfam" id="PF23914">
    <property type="entry name" value="TPR_CcmH_CycH"/>
    <property type="match status" value="1"/>
</dbReference>
<evidence type="ECO:0000259" key="6">
    <source>
        <dbReference type="Pfam" id="PF23914"/>
    </source>
</evidence>
<dbReference type="Proteomes" id="UP001356170">
    <property type="component" value="Unassembled WGS sequence"/>
</dbReference>
<keyword evidence="1" id="KW-0677">Repeat</keyword>
<accession>A0ABU7V156</accession>
<gene>
    <name evidence="7" type="ORF">V3390_06825</name>
</gene>
<dbReference type="EMBL" id="JAZHBO010000002">
    <property type="protein sequence ID" value="MEF2155943.1"/>
    <property type="molecule type" value="Genomic_DNA"/>
</dbReference>
<keyword evidence="3" id="KW-0802">TPR repeat</keyword>
<dbReference type="PANTHER" id="PTHR47870">
    <property type="entry name" value="CYTOCHROME C-TYPE BIOGENESIS PROTEIN CCMH"/>
    <property type="match status" value="1"/>
</dbReference>
<dbReference type="InterPro" id="IPR056413">
    <property type="entry name" value="TPR_CcmH_CycH"/>
</dbReference>
<comment type="caution">
    <text evidence="7">The sequence shown here is derived from an EMBL/GenBank/DDBJ whole genome shotgun (WGS) entry which is preliminary data.</text>
</comment>
<feature type="transmembrane region" description="Helical" evidence="4">
    <location>
        <begin position="35"/>
        <end position="52"/>
    </location>
</feature>
<dbReference type="RefSeq" id="WP_331703903.1">
    <property type="nucleotide sequence ID" value="NZ_JAZHBO010000002.1"/>
</dbReference>
<dbReference type="Pfam" id="PF23892">
    <property type="entry name" value="Ig_CycH"/>
    <property type="match status" value="1"/>
</dbReference>
<dbReference type="Gene3D" id="1.25.40.10">
    <property type="entry name" value="Tetratricopeptide repeat domain"/>
    <property type="match status" value="1"/>
</dbReference>